<name>A0AAE0W8T2_9BIVA</name>
<dbReference type="Gene3D" id="2.120.10.30">
    <property type="entry name" value="TolB, C-terminal domain"/>
    <property type="match status" value="1"/>
</dbReference>
<dbReference type="AlphaFoldDB" id="A0AAE0W8T2"/>
<dbReference type="EMBL" id="JAEAOA010000308">
    <property type="protein sequence ID" value="KAK3605324.1"/>
    <property type="molecule type" value="Genomic_DNA"/>
</dbReference>
<reference evidence="1" key="1">
    <citation type="journal article" date="2021" name="Genome Biol. Evol.">
        <title>A High-Quality Reference Genome for a Parasitic Bivalve with Doubly Uniparental Inheritance (Bivalvia: Unionida).</title>
        <authorList>
            <person name="Smith C.H."/>
        </authorList>
    </citation>
    <scope>NUCLEOTIDE SEQUENCE</scope>
    <source>
        <strain evidence="1">CHS0354</strain>
    </source>
</reference>
<reference evidence="1" key="2">
    <citation type="journal article" date="2021" name="Genome Biol. Evol.">
        <title>Developing a high-quality reference genome for a parasitic bivalve with doubly uniparental inheritance (Bivalvia: Unionida).</title>
        <authorList>
            <person name="Smith C.H."/>
        </authorList>
    </citation>
    <scope>NUCLEOTIDE SEQUENCE</scope>
    <source>
        <strain evidence="1">CHS0354</strain>
        <tissue evidence="1">Mantle</tissue>
    </source>
</reference>
<evidence type="ECO:0000313" key="1">
    <source>
        <dbReference type="EMBL" id="KAK3605324.1"/>
    </source>
</evidence>
<evidence type="ECO:0000313" key="2">
    <source>
        <dbReference type="Proteomes" id="UP001195483"/>
    </source>
</evidence>
<dbReference type="Proteomes" id="UP001195483">
    <property type="component" value="Unassembled WGS sequence"/>
</dbReference>
<keyword evidence="2" id="KW-1185">Reference proteome</keyword>
<reference evidence="1" key="3">
    <citation type="submission" date="2023-05" db="EMBL/GenBank/DDBJ databases">
        <authorList>
            <person name="Smith C.H."/>
        </authorList>
    </citation>
    <scope>NUCLEOTIDE SEQUENCE</scope>
    <source>
        <strain evidence="1">CHS0354</strain>
        <tissue evidence="1">Mantle</tissue>
    </source>
</reference>
<protein>
    <submittedName>
        <fullName evidence="1">Uncharacterized protein</fullName>
    </submittedName>
</protein>
<organism evidence="1 2">
    <name type="scientific">Potamilus streckersoni</name>
    <dbReference type="NCBI Taxonomy" id="2493646"/>
    <lineage>
        <taxon>Eukaryota</taxon>
        <taxon>Metazoa</taxon>
        <taxon>Spiralia</taxon>
        <taxon>Lophotrochozoa</taxon>
        <taxon>Mollusca</taxon>
        <taxon>Bivalvia</taxon>
        <taxon>Autobranchia</taxon>
        <taxon>Heteroconchia</taxon>
        <taxon>Palaeoheterodonta</taxon>
        <taxon>Unionida</taxon>
        <taxon>Unionoidea</taxon>
        <taxon>Unionidae</taxon>
        <taxon>Ambleminae</taxon>
        <taxon>Lampsilini</taxon>
        <taxon>Potamilus</taxon>
    </lineage>
</organism>
<sequence length="94" mass="10672">MYRHVQTCVSRIWITTVTVAEGKLHYARRFAVDYSTGNIYCTAYVCMDVYRTSVNHVDLLSPNGKYRILVRGLDEPEGMVVYPSKGKVDGLLPL</sequence>
<dbReference type="InterPro" id="IPR011042">
    <property type="entry name" value="6-blade_b-propeller_TolB-like"/>
</dbReference>
<accession>A0AAE0W8T2</accession>
<comment type="caution">
    <text evidence="1">The sequence shown here is derived from an EMBL/GenBank/DDBJ whole genome shotgun (WGS) entry which is preliminary data.</text>
</comment>
<gene>
    <name evidence="1" type="ORF">CHS0354_003971</name>
</gene>
<proteinExistence type="predicted"/>